<dbReference type="Pfam" id="PF00754">
    <property type="entry name" value="F5_F8_type_C"/>
    <property type="match status" value="1"/>
</dbReference>
<organism evidence="3 4">
    <name type="scientific">Saccharopolyspora rosea</name>
    <dbReference type="NCBI Taxonomy" id="524884"/>
    <lineage>
        <taxon>Bacteria</taxon>
        <taxon>Bacillati</taxon>
        <taxon>Actinomycetota</taxon>
        <taxon>Actinomycetes</taxon>
        <taxon>Pseudonocardiales</taxon>
        <taxon>Pseudonocardiaceae</taxon>
        <taxon>Saccharopolyspora</taxon>
    </lineage>
</organism>
<evidence type="ECO:0000313" key="3">
    <source>
        <dbReference type="EMBL" id="MFD0920319.1"/>
    </source>
</evidence>
<evidence type="ECO:0000259" key="2">
    <source>
        <dbReference type="PROSITE" id="PS50022"/>
    </source>
</evidence>
<dbReference type="InterPro" id="IPR008979">
    <property type="entry name" value="Galactose-bd-like_sf"/>
</dbReference>
<dbReference type="GO" id="GO:0016787">
    <property type="term" value="F:hydrolase activity"/>
    <property type="evidence" value="ECO:0007669"/>
    <property type="project" value="UniProtKB-KW"/>
</dbReference>
<keyword evidence="3" id="KW-0378">Hydrolase</keyword>
<dbReference type="InterPro" id="IPR006311">
    <property type="entry name" value="TAT_signal"/>
</dbReference>
<keyword evidence="4" id="KW-1185">Reference proteome</keyword>
<dbReference type="InterPro" id="IPR005194">
    <property type="entry name" value="Glyco_hydro_65_C"/>
</dbReference>
<sequence>MLTRRALLRAALAGGVAIGAAAPGTAHAAPYPRVGPGTSFLDHRALLDGLPEPGWFAANIPFVELPDREVQQVYYYRWRVHYEALKYTGTAEGWIVTEFLAPVGYSAPGGAIVAAVGHHLAEGRWLRDRRYLDDYLRYWLRGSGAGPKPATVELNPHATDWAHQYSCWLADAAWQRAAVTGDWTGLLDLLPDLVRHWERWVPQFDSDLGLYWQTPLWDAMEYSAGSYSDGDPFRGGDGFRPTLNSYLHADARRIADLARRAGDTALAARFDERADRLRAAHDRLWDAAAGFFKHLTRDRRTPLPDREEIGFVPWMFGTAGPEHAGAWRQLIDPQGFAAPFGPTTLERRSRWFLHEARLGCCRWDGPSWPYATSQTLTGLARLLTEQPERAPLGPDDYLAALRTYARTQYLGGRPYVAEAHDPDVPEWIYNTPSHSEDYNHSTFVDLVLSGLFGVRPQAGDALRLHPLAPQSWDYFAVENLPYHGHNVTVLWDRTGARYGAGAGLSVFVDGAPVHHQGTLAPVTVAVPAARVPPLPDEVDVAANLDPAARFPKPSASFSAPGCGPEKAIDGQKHFLATPATRWSTDGSPHGQDWLAVDFGEPRTLTEVRVFFHGDGRMLREPARWWVEHRDTGDWRPVPDQRVEPARPVPDDLNRAVFPAVRTRQLRIVVVPRGSAGVAVAALQCWVPRYSTRMVF</sequence>
<gene>
    <name evidence="3" type="ORF">ACFQ16_11265</name>
</gene>
<dbReference type="Pfam" id="PF03633">
    <property type="entry name" value="Glyco_hydro_65C"/>
    <property type="match status" value="1"/>
</dbReference>
<dbReference type="SUPFAM" id="SSF49785">
    <property type="entry name" value="Galactose-binding domain-like"/>
    <property type="match status" value="1"/>
</dbReference>
<evidence type="ECO:0000313" key="4">
    <source>
        <dbReference type="Proteomes" id="UP001597018"/>
    </source>
</evidence>
<dbReference type="InterPro" id="IPR012341">
    <property type="entry name" value="6hp_glycosidase-like_sf"/>
</dbReference>
<name>A0ABW3FP71_9PSEU</name>
<comment type="caution">
    <text evidence="3">The sequence shown here is derived from an EMBL/GenBank/DDBJ whole genome shotgun (WGS) entry which is preliminary data.</text>
</comment>
<dbReference type="Gene3D" id="2.60.120.260">
    <property type="entry name" value="Galactose-binding domain-like"/>
    <property type="match status" value="1"/>
</dbReference>
<dbReference type="RefSeq" id="WP_345600768.1">
    <property type="nucleotide sequence ID" value="NZ_BAABLT010000017.1"/>
</dbReference>
<dbReference type="PROSITE" id="PS51318">
    <property type="entry name" value="TAT"/>
    <property type="match status" value="1"/>
</dbReference>
<dbReference type="Gene3D" id="1.50.10.10">
    <property type="match status" value="1"/>
</dbReference>
<feature type="domain" description="F5/8 type C" evidence="2">
    <location>
        <begin position="537"/>
        <end position="687"/>
    </location>
</feature>
<dbReference type="EMBL" id="JBHTIW010000006">
    <property type="protein sequence ID" value="MFD0920319.1"/>
    <property type="molecule type" value="Genomic_DNA"/>
</dbReference>
<protein>
    <submittedName>
        <fullName evidence="3">Glycosyl hydrolase family 65 protein</fullName>
    </submittedName>
</protein>
<dbReference type="Proteomes" id="UP001597018">
    <property type="component" value="Unassembled WGS sequence"/>
</dbReference>
<reference evidence="4" key="1">
    <citation type="journal article" date="2019" name="Int. J. Syst. Evol. Microbiol.">
        <title>The Global Catalogue of Microorganisms (GCM) 10K type strain sequencing project: providing services to taxonomists for standard genome sequencing and annotation.</title>
        <authorList>
            <consortium name="The Broad Institute Genomics Platform"/>
            <consortium name="The Broad Institute Genome Sequencing Center for Infectious Disease"/>
            <person name="Wu L."/>
            <person name="Ma J."/>
        </authorList>
    </citation>
    <scope>NUCLEOTIDE SEQUENCE [LARGE SCALE GENOMIC DNA]</scope>
    <source>
        <strain evidence="4">CCUG 56401</strain>
    </source>
</reference>
<keyword evidence="1" id="KW-0732">Signal</keyword>
<evidence type="ECO:0000256" key="1">
    <source>
        <dbReference type="SAM" id="SignalP"/>
    </source>
</evidence>
<feature type="signal peptide" evidence="1">
    <location>
        <begin position="1"/>
        <end position="28"/>
    </location>
</feature>
<dbReference type="InterPro" id="IPR000421">
    <property type="entry name" value="FA58C"/>
</dbReference>
<accession>A0ABW3FP71</accession>
<feature type="chain" id="PRO_5045260979" evidence="1">
    <location>
        <begin position="29"/>
        <end position="695"/>
    </location>
</feature>
<dbReference type="Pfam" id="PF22422">
    <property type="entry name" value="MGH1-like_GH"/>
    <property type="match status" value="1"/>
</dbReference>
<dbReference type="SUPFAM" id="SSF48208">
    <property type="entry name" value="Six-hairpin glycosidases"/>
    <property type="match status" value="1"/>
</dbReference>
<dbReference type="InterPro" id="IPR054491">
    <property type="entry name" value="MGH1-like_GH"/>
</dbReference>
<proteinExistence type="predicted"/>
<dbReference type="PROSITE" id="PS50022">
    <property type="entry name" value="FA58C_3"/>
    <property type="match status" value="1"/>
</dbReference>
<dbReference type="InterPro" id="IPR008928">
    <property type="entry name" value="6-hairpin_glycosidase_sf"/>
</dbReference>